<name>A0A2N8TAY2_9ACTN</name>
<dbReference type="InterPro" id="IPR036186">
    <property type="entry name" value="Serpin_sf"/>
</dbReference>
<proteinExistence type="predicted"/>
<organism evidence="1 2">
    <name type="scientific">Streptomyces cahuitamycinicus</name>
    <dbReference type="NCBI Taxonomy" id="2070367"/>
    <lineage>
        <taxon>Bacteria</taxon>
        <taxon>Bacillati</taxon>
        <taxon>Actinomycetota</taxon>
        <taxon>Actinomycetes</taxon>
        <taxon>Kitasatosporales</taxon>
        <taxon>Streptomycetaceae</taxon>
        <taxon>Streptomyces</taxon>
    </lineage>
</organism>
<evidence type="ECO:0000313" key="2">
    <source>
        <dbReference type="Proteomes" id="UP000235943"/>
    </source>
</evidence>
<dbReference type="AlphaFoldDB" id="A0A2N8TAY2"/>
<accession>A0A2N8TAY2</accession>
<dbReference type="Gene3D" id="3.30.497.10">
    <property type="entry name" value="Antithrombin, subunit I, domain 2"/>
    <property type="match status" value="1"/>
</dbReference>
<dbReference type="RefSeq" id="WP_102914252.1">
    <property type="nucleotide sequence ID" value="NZ_POUC01000884.1"/>
</dbReference>
<evidence type="ECO:0000313" key="1">
    <source>
        <dbReference type="EMBL" id="PNG16141.1"/>
    </source>
</evidence>
<protein>
    <submittedName>
        <fullName evidence="1">Proteinase inhibitor I4 serpin</fullName>
    </submittedName>
</protein>
<dbReference type="OrthoDB" id="4847668at2"/>
<dbReference type="Proteomes" id="UP000235943">
    <property type="component" value="Unassembled WGS sequence"/>
</dbReference>
<dbReference type="SUPFAM" id="SSF56574">
    <property type="entry name" value="Serpins"/>
    <property type="match status" value="1"/>
</dbReference>
<comment type="caution">
    <text evidence="1">The sequence shown here is derived from an EMBL/GenBank/DDBJ whole genome shotgun (WGS) entry which is preliminary data.</text>
</comment>
<dbReference type="InterPro" id="IPR042178">
    <property type="entry name" value="Serpin_sf_1"/>
</dbReference>
<keyword evidence="2" id="KW-1185">Reference proteome</keyword>
<sequence>PETSLVMASALVLGADWEVPFEGHFGGWLGRHDRAGLVREVPDLDGVAVARTAAGAVTRVVVRGVTGVDVHLLLGTERMRPGEVLGAGTGLLSGALDGVPGSRLPEGGPGPGLHVVKRRTHTLEPPSLSLFTVEFTLRTEHDLLASRDLFGLTTAARDSPGAVPFPGMSRTPLVLDRARQTMTATFSAEGFRAAAVTAFAAIYRGRSSQEPPYETTRAMACFDRPFGFLTVHRESGLVLAAGWVTDPTPFTQDGGGHVPDTSAD</sequence>
<feature type="non-terminal residue" evidence="1">
    <location>
        <position position="1"/>
    </location>
</feature>
<gene>
    <name evidence="1" type="ORF">C1J00_43645</name>
</gene>
<reference evidence="1 2" key="1">
    <citation type="submission" date="2018-01" db="EMBL/GenBank/DDBJ databases">
        <title>Draft genome sequence of Streptomyces sp. 13K301.</title>
        <authorList>
            <person name="Sahin N."/>
            <person name="Saygin H."/>
            <person name="Ay H."/>
        </authorList>
    </citation>
    <scope>NUCLEOTIDE SEQUENCE [LARGE SCALE GENOMIC DNA]</scope>
    <source>
        <strain evidence="1 2">13K301</strain>
    </source>
</reference>
<dbReference type="EMBL" id="POUC01000884">
    <property type="protein sequence ID" value="PNG16141.1"/>
    <property type="molecule type" value="Genomic_DNA"/>
</dbReference>